<feature type="binding site" evidence="7">
    <location>
        <position position="48"/>
    </location>
    <ligand>
        <name>S-adenosyl-L-methionine</name>
        <dbReference type="ChEBI" id="CHEBI:59789"/>
    </ligand>
</feature>
<accession>A0AAE3VJ44</accession>
<dbReference type="EMBL" id="JAUSVL010000001">
    <property type="protein sequence ID" value="MDQ0291330.1"/>
    <property type="molecule type" value="Genomic_DNA"/>
</dbReference>
<keyword evidence="3 7" id="KW-0489">Methyltransferase</keyword>
<name>A0AAE3VJ44_9BACT</name>
<feature type="binding site" evidence="7">
    <location>
        <position position="102"/>
    </location>
    <ligand>
        <name>substrate</name>
    </ligand>
</feature>
<dbReference type="SUPFAM" id="SSF53335">
    <property type="entry name" value="S-adenosyl-L-methionine-dependent methyltransferases"/>
    <property type="match status" value="1"/>
</dbReference>
<dbReference type="GO" id="GO:0008176">
    <property type="term" value="F:tRNA (guanine(46)-N7)-methyltransferase activity"/>
    <property type="evidence" value="ECO:0007669"/>
    <property type="project" value="UniProtKB-UniRule"/>
</dbReference>
<evidence type="ECO:0000256" key="5">
    <source>
        <dbReference type="ARBA" id="ARBA00022691"/>
    </source>
</evidence>
<evidence type="ECO:0000256" key="2">
    <source>
        <dbReference type="ARBA" id="ARBA00003015"/>
    </source>
</evidence>
<evidence type="ECO:0000256" key="6">
    <source>
        <dbReference type="ARBA" id="ARBA00022694"/>
    </source>
</evidence>
<dbReference type="InterPro" id="IPR055361">
    <property type="entry name" value="tRNA_methyltr_TrmB_bact"/>
</dbReference>
<evidence type="ECO:0000256" key="3">
    <source>
        <dbReference type="ARBA" id="ARBA00022603"/>
    </source>
</evidence>
<comment type="pathway">
    <text evidence="7">tRNA modification; N(7)-methylguanine-tRNA biosynthesis.</text>
</comment>
<dbReference type="Proteomes" id="UP001238163">
    <property type="component" value="Unassembled WGS sequence"/>
</dbReference>
<dbReference type="Pfam" id="PF02390">
    <property type="entry name" value="Methyltransf_4"/>
    <property type="match status" value="1"/>
</dbReference>
<comment type="catalytic activity">
    <reaction evidence="1 7">
        <text>guanosine(46) in tRNA + S-adenosyl-L-methionine = N(7)-methylguanosine(46) in tRNA + S-adenosyl-L-homocysteine</text>
        <dbReference type="Rhea" id="RHEA:42708"/>
        <dbReference type="Rhea" id="RHEA-COMP:10188"/>
        <dbReference type="Rhea" id="RHEA-COMP:10189"/>
        <dbReference type="ChEBI" id="CHEBI:57856"/>
        <dbReference type="ChEBI" id="CHEBI:59789"/>
        <dbReference type="ChEBI" id="CHEBI:74269"/>
        <dbReference type="ChEBI" id="CHEBI:74480"/>
        <dbReference type="EC" id="2.1.1.33"/>
    </reaction>
</comment>
<dbReference type="RefSeq" id="WP_307263966.1">
    <property type="nucleotide sequence ID" value="NZ_JAUSVL010000001.1"/>
</dbReference>
<comment type="similarity">
    <text evidence="7">Belongs to the class I-like SAM-binding methyltransferase superfamily. TrmB family.</text>
</comment>
<reference evidence="8" key="1">
    <citation type="submission" date="2023-07" db="EMBL/GenBank/DDBJ databases">
        <title>Genomic Encyclopedia of Type Strains, Phase IV (KMG-IV): sequencing the most valuable type-strain genomes for metagenomic binning, comparative biology and taxonomic classification.</title>
        <authorList>
            <person name="Goeker M."/>
        </authorList>
    </citation>
    <scope>NUCLEOTIDE SEQUENCE</scope>
    <source>
        <strain evidence="8">DSM 24202</strain>
    </source>
</reference>
<protein>
    <recommendedName>
        <fullName evidence="7">tRNA (guanine-N(7)-)-methyltransferase</fullName>
        <ecNumber evidence="7">2.1.1.33</ecNumber>
    </recommendedName>
    <alternativeName>
        <fullName evidence="7">tRNA (guanine(46)-N(7))-methyltransferase</fullName>
    </alternativeName>
    <alternativeName>
        <fullName evidence="7">tRNA(m7G46)-methyltransferase</fullName>
    </alternativeName>
</protein>
<dbReference type="AlphaFoldDB" id="A0AAE3VJ44"/>
<keyword evidence="9" id="KW-1185">Reference proteome</keyword>
<feature type="binding site" evidence="7">
    <location>
        <position position="134"/>
    </location>
    <ligand>
        <name>substrate</name>
    </ligand>
</feature>
<evidence type="ECO:0000313" key="8">
    <source>
        <dbReference type="EMBL" id="MDQ0291330.1"/>
    </source>
</evidence>
<evidence type="ECO:0000313" key="9">
    <source>
        <dbReference type="Proteomes" id="UP001238163"/>
    </source>
</evidence>
<keyword evidence="5 7" id="KW-0949">S-adenosyl-L-methionine</keyword>
<dbReference type="HAMAP" id="MF_01057">
    <property type="entry name" value="tRNA_methyltr_TrmB"/>
    <property type="match status" value="1"/>
</dbReference>
<gene>
    <name evidence="7" type="primary">trmB</name>
    <name evidence="8" type="ORF">J3R75_003437</name>
</gene>
<dbReference type="InterPro" id="IPR003358">
    <property type="entry name" value="tRNA_(Gua-N-7)_MeTrfase_Trmb"/>
</dbReference>
<evidence type="ECO:0000256" key="4">
    <source>
        <dbReference type="ARBA" id="ARBA00022679"/>
    </source>
</evidence>
<proteinExistence type="inferred from homology"/>
<comment type="caution">
    <text evidence="7">Lacks conserved residue(s) required for the propagation of feature annotation.</text>
</comment>
<feature type="binding site" evidence="7">
    <location>
        <begin position="167"/>
        <end position="170"/>
    </location>
    <ligand>
        <name>substrate</name>
    </ligand>
</feature>
<dbReference type="CDD" id="cd02440">
    <property type="entry name" value="AdoMet_MTases"/>
    <property type="match status" value="1"/>
</dbReference>
<feature type="binding site" evidence="7">
    <location>
        <position position="98"/>
    </location>
    <ligand>
        <name>S-adenosyl-L-methionine</name>
        <dbReference type="ChEBI" id="CHEBI:59789"/>
    </ligand>
</feature>
<feature type="binding site" evidence="7">
    <location>
        <position position="75"/>
    </location>
    <ligand>
        <name>S-adenosyl-L-methionine</name>
        <dbReference type="ChEBI" id="CHEBI:59789"/>
    </ligand>
</feature>
<feature type="binding site" evidence="7">
    <location>
        <position position="23"/>
    </location>
    <ligand>
        <name>S-adenosyl-L-methionine</name>
        <dbReference type="ChEBI" id="CHEBI:59789"/>
    </ligand>
</feature>
<organism evidence="8 9">
    <name type="scientific">Oligosphaera ethanolica</name>
    <dbReference type="NCBI Taxonomy" id="760260"/>
    <lineage>
        <taxon>Bacteria</taxon>
        <taxon>Pseudomonadati</taxon>
        <taxon>Lentisphaerota</taxon>
        <taxon>Oligosphaeria</taxon>
        <taxon>Oligosphaerales</taxon>
        <taxon>Oligosphaeraceae</taxon>
        <taxon>Oligosphaera</taxon>
    </lineage>
</organism>
<dbReference type="GO" id="GO:0043527">
    <property type="term" value="C:tRNA methyltransferase complex"/>
    <property type="evidence" value="ECO:0007669"/>
    <property type="project" value="TreeGrafter"/>
</dbReference>
<evidence type="ECO:0000256" key="7">
    <source>
        <dbReference type="HAMAP-Rule" id="MF_01057"/>
    </source>
</evidence>
<dbReference type="EC" id="2.1.1.33" evidence="7"/>
<dbReference type="PANTHER" id="PTHR23417:SF14">
    <property type="entry name" value="PENTACOTRIPEPTIDE-REPEAT REGION OF PRORP DOMAIN-CONTAINING PROTEIN"/>
    <property type="match status" value="1"/>
</dbReference>
<dbReference type="PROSITE" id="PS51625">
    <property type="entry name" value="SAM_MT_TRMB"/>
    <property type="match status" value="1"/>
</dbReference>
<keyword evidence="4 7" id="KW-0808">Transferase</keyword>
<evidence type="ECO:0000256" key="1">
    <source>
        <dbReference type="ARBA" id="ARBA00000142"/>
    </source>
</evidence>
<sequence>MIHVLTNTYHLHPVPAAARVELDMGCGKGRFTLALAQRYPERVVLGSDVMFGRLRRLEAKREKLGLDNLSLLRAESGQLVSFQLPPASVDRLHLLCPDPWPKARHQVRRLVCTEFLCRLRRILKPGAILHLSTDHRPYYDDWLQLLAAVPFYQPSTEGIDDIRDLKTDFELQWNAMGKEVNHLCYRVVDE</sequence>
<comment type="function">
    <text evidence="2 7">Catalyzes the formation of N(7)-methylguanine at position 46 (m7G46) in tRNA.</text>
</comment>
<comment type="caution">
    <text evidence="8">The sequence shown here is derived from an EMBL/GenBank/DDBJ whole genome shotgun (WGS) entry which is preliminary data.</text>
</comment>
<dbReference type="PANTHER" id="PTHR23417">
    <property type="entry name" value="3-DEOXY-D-MANNO-OCTULOSONIC-ACID TRANSFERASE/TRNA GUANINE-N 7 - -METHYLTRANSFERASE"/>
    <property type="match status" value="1"/>
</dbReference>
<dbReference type="InterPro" id="IPR029063">
    <property type="entry name" value="SAM-dependent_MTases_sf"/>
</dbReference>
<keyword evidence="6 7" id="KW-0819">tRNA processing</keyword>
<dbReference type="Gene3D" id="3.40.50.150">
    <property type="entry name" value="Vaccinia Virus protein VP39"/>
    <property type="match status" value="1"/>
</dbReference>